<keyword evidence="9 13" id="KW-0648">Protein biosynthesis</keyword>
<evidence type="ECO:0000259" key="16">
    <source>
        <dbReference type="SMART" id="SM01016"/>
    </source>
</evidence>
<evidence type="ECO:0000256" key="5">
    <source>
        <dbReference type="ARBA" id="ARBA00022490"/>
    </source>
</evidence>
<keyword evidence="8 13" id="KW-0067">ATP-binding</keyword>
<dbReference type="SUPFAM" id="SSF47323">
    <property type="entry name" value="Anticodon-binding domain of a subclass of class I aminoacyl-tRNA synthetases"/>
    <property type="match status" value="1"/>
</dbReference>
<reference evidence="17 18" key="1">
    <citation type="journal article" date="2014" name="Mol. Plant">
        <title>Chromosome Scale Genome Assembly and Transcriptome Profiling of Nannochloropsis gaditana in Nitrogen Depletion.</title>
        <authorList>
            <person name="Corteggiani Carpinelli E."/>
            <person name="Telatin A."/>
            <person name="Vitulo N."/>
            <person name="Forcato C."/>
            <person name="D'Angelo M."/>
            <person name="Schiavon R."/>
            <person name="Vezzi A."/>
            <person name="Giacometti G.M."/>
            <person name="Morosinotto T."/>
            <person name="Valle G."/>
        </authorList>
    </citation>
    <scope>NUCLEOTIDE SEQUENCE [LARGE SCALE GENOMIC DNA]</scope>
    <source>
        <strain evidence="17 18">B-31</strain>
    </source>
</reference>
<dbReference type="CDD" id="cd00671">
    <property type="entry name" value="ArgRS_core"/>
    <property type="match status" value="1"/>
</dbReference>
<dbReference type="GO" id="GO:0005737">
    <property type="term" value="C:cytoplasm"/>
    <property type="evidence" value="ECO:0007669"/>
    <property type="project" value="UniProtKB-SubCell"/>
</dbReference>
<dbReference type="InterPro" id="IPR001278">
    <property type="entry name" value="Arg-tRNA-ligase"/>
</dbReference>
<evidence type="ECO:0000256" key="8">
    <source>
        <dbReference type="ARBA" id="ARBA00022840"/>
    </source>
</evidence>
<evidence type="ECO:0000256" key="13">
    <source>
        <dbReference type="RuleBase" id="RU363038"/>
    </source>
</evidence>
<evidence type="ECO:0000256" key="14">
    <source>
        <dbReference type="SAM" id="SignalP"/>
    </source>
</evidence>
<dbReference type="Pfam" id="PF00750">
    <property type="entry name" value="tRNA-synt_1d"/>
    <property type="match status" value="1"/>
</dbReference>
<dbReference type="OrthoDB" id="68056at2759"/>
<protein>
    <recommendedName>
        <fullName evidence="4">arginine--tRNA ligase</fullName>
        <ecNumber evidence="4">6.1.1.19</ecNumber>
    </recommendedName>
    <alternativeName>
        <fullName evidence="11">Arginyl-tRNA synthetase</fullName>
    </alternativeName>
</protein>
<dbReference type="EMBL" id="AZIL01000430">
    <property type="protein sequence ID" value="EWM27537.1"/>
    <property type="molecule type" value="Genomic_DNA"/>
</dbReference>
<evidence type="ECO:0000256" key="6">
    <source>
        <dbReference type="ARBA" id="ARBA00022598"/>
    </source>
</evidence>
<dbReference type="Proteomes" id="UP000019335">
    <property type="component" value="Chromosome 6"/>
</dbReference>
<dbReference type="GO" id="GO:0004814">
    <property type="term" value="F:arginine-tRNA ligase activity"/>
    <property type="evidence" value="ECO:0007669"/>
    <property type="project" value="UniProtKB-EC"/>
</dbReference>
<dbReference type="InterPro" id="IPR036695">
    <property type="entry name" value="Arg-tRNA-synth_N_sf"/>
</dbReference>
<dbReference type="HAMAP" id="MF_00123">
    <property type="entry name" value="Arg_tRNA_synth"/>
    <property type="match status" value="1"/>
</dbReference>
<evidence type="ECO:0000256" key="3">
    <source>
        <dbReference type="ARBA" id="ARBA00011245"/>
    </source>
</evidence>
<comment type="catalytic activity">
    <reaction evidence="12">
        <text>tRNA(Arg) + L-arginine + ATP = L-arginyl-tRNA(Arg) + AMP + diphosphate</text>
        <dbReference type="Rhea" id="RHEA:20301"/>
        <dbReference type="Rhea" id="RHEA-COMP:9658"/>
        <dbReference type="Rhea" id="RHEA-COMP:9673"/>
        <dbReference type="ChEBI" id="CHEBI:30616"/>
        <dbReference type="ChEBI" id="CHEBI:32682"/>
        <dbReference type="ChEBI" id="CHEBI:33019"/>
        <dbReference type="ChEBI" id="CHEBI:78442"/>
        <dbReference type="ChEBI" id="CHEBI:78513"/>
        <dbReference type="ChEBI" id="CHEBI:456215"/>
        <dbReference type="EC" id="6.1.1.19"/>
    </reaction>
</comment>
<keyword evidence="7 13" id="KW-0547">Nucleotide-binding</keyword>
<feature type="chain" id="PRO_5004900895" description="arginine--tRNA ligase" evidence="14">
    <location>
        <begin position="20"/>
        <end position="709"/>
    </location>
</feature>
<feature type="domain" description="DALR anticodon binding" evidence="15">
    <location>
        <begin position="587"/>
        <end position="709"/>
    </location>
</feature>
<dbReference type="InterPro" id="IPR001412">
    <property type="entry name" value="aa-tRNA-synth_I_CS"/>
</dbReference>
<comment type="caution">
    <text evidence="17">The sequence shown here is derived from an EMBL/GenBank/DDBJ whole genome shotgun (WGS) entry which is preliminary data.</text>
</comment>
<dbReference type="Gene3D" id="1.10.730.10">
    <property type="entry name" value="Isoleucyl-tRNA Synthetase, Domain 1"/>
    <property type="match status" value="1"/>
</dbReference>
<evidence type="ECO:0000256" key="2">
    <source>
        <dbReference type="ARBA" id="ARBA00005594"/>
    </source>
</evidence>
<evidence type="ECO:0000256" key="11">
    <source>
        <dbReference type="ARBA" id="ARBA00033033"/>
    </source>
</evidence>
<dbReference type="EC" id="6.1.1.19" evidence="4"/>
<dbReference type="PANTHER" id="PTHR11956">
    <property type="entry name" value="ARGINYL-TRNA SYNTHETASE"/>
    <property type="match status" value="1"/>
</dbReference>
<dbReference type="Pfam" id="PF05746">
    <property type="entry name" value="DALR_1"/>
    <property type="match status" value="1"/>
</dbReference>
<evidence type="ECO:0000256" key="1">
    <source>
        <dbReference type="ARBA" id="ARBA00004496"/>
    </source>
</evidence>
<dbReference type="CDD" id="cd07956">
    <property type="entry name" value="Anticodon_Ia_Arg"/>
    <property type="match status" value="1"/>
</dbReference>
<dbReference type="Gene3D" id="3.40.50.620">
    <property type="entry name" value="HUPs"/>
    <property type="match status" value="1"/>
</dbReference>
<dbReference type="PRINTS" id="PR01038">
    <property type="entry name" value="TRNASYNTHARG"/>
</dbReference>
<keyword evidence="14" id="KW-0732">Signal</keyword>
<evidence type="ECO:0000313" key="18">
    <source>
        <dbReference type="Proteomes" id="UP000019335"/>
    </source>
</evidence>
<evidence type="ECO:0000256" key="9">
    <source>
        <dbReference type="ARBA" id="ARBA00022917"/>
    </source>
</evidence>
<feature type="domain" description="Arginyl tRNA synthetase N-terminal" evidence="16">
    <location>
        <begin position="119"/>
        <end position="205"/>
    </location>
</feature>
<dbReference type="InterPro" id="IPR014729">
    <property type="entry name" value="Rossmann-like_a/b/a_fold"/>
</dbReference>
<evidence type="ECO:0000256" key="10">
    <source>
        <dbReference type="ARBA" id="ARBA00023146"/>
    </source>
</evidence>
<dbReference type="SUPFAM" id="SSF55190">
    <property type="entry name" value="Arginyl-tRNA synthetase (ArgRS), N-terminal 'additional' domain"/>
    <property type="match status" value="1"/>
</dbReference>
<dbReference type="SUPFAM" id="SSF52374">
    <property type="entry name" value="Nucleotidylyl transferase"/>
    <property type="match status" value="1"/>
</dbReference>
<evidence type="ECO:0000313" key="17">
    <source>
        <dbReference type="EMBL" id="EWM27537.1"/>
    </source>
</evidence>
<comment type="subcellular location">
    <subcellularLocation>
        <location evidence="1">Cytoplasm</location>
    </subcellularLocation>
</comment>
<evidence type="ECO:0000256" key="12">
    <source>
        <dbReference type="ARBA" id="ARBA00049339"/>
    </source>
</evidence>
<keyword evidence="10 13" id="KW-0030">Aminoacyl-tRNA synthetase</keyword>
<dbReference type="Gene3D" id="3.30.1360.70">
    <property type="entry name" value="Arginyl tRNA synthetase N-terminal domain"/>
    <property type="match status" value="1"/>
</dbReference>
<feature type="signal peptide" evidence="14">
    <location>
        <begin position="1"/>
        <end position="19"/>
    </location>
</feature>
<evidence type="ECO:0000256" key="4">
    <source>
        <dbReference type="ARBA" id="ARBA00012837"/>
    </source>
</evidence>
<evidence type="ECO:0000256" key="7">
    <source>
        <dbReference type="ARBA" id="ARBA00022741"/>
    </source>
</evidence>
<evidence type="ECO:0000259" key="15">
    <source>
        <dbReference type="SMART" id="SM00836"/>
    </source>
</evidence>
<dbReference type="InterPro" id="IPR008909">
    <property type="entry name" value="DALR_anticod-bd"/>
</dbReference>
<name>W7TNC1_9STRA</name>
<dbReference type="InterPro" id="IPR009080">
    <property type="entry name" value="tRNAsynth_Ia_anticodon-bd"/>
</dbReference>
<dbReference type="GO" id="GO:0005524">
    <property type="term" value="F:ATP binding"/>
    <property type="evidence" value="ECO:0007669"/>
    <property type="project" value="UniProtKB-KW"/>
</dbReference>
<gene>
    <name evidence="17" type="primary">ARGRS</name>
    <name evidence="17" type="ORF">Naga_100015g52</name>
</gene>
<dbReference type="FunFam" id="1.10.730.10:FF:000006">
    <property type="entry name" value="Arginyl-tRNA synthetase 2, mitochondrial"/>
    <property type="match status" value="1"/>
</dbReference>
<dbReference type="PANTHER" id="PTHR11956:SF5">
    <property type="entry name" value="ARGININE--TRNA LIGASE, CYTOPLASMIC"/>
    <property type="match status" value="1"/>
</dbReference>
<dbReference type="Pfam" id="PF03485">
    <property type="entry name" value="Arg_tRNA_synt_N"/>
    <property type="match status" value="1"/>
</dbReference>
<dbReference type="FunFam" id="3.40.50.620:FF:000030">
    <property type="entry name" value="Arginine--tRNA ligase"/>
    <property type="match status" value="1"/>
</dbReference>
<sequence>MRLMSRLFMLLFSQQLLSSSRLVALTATRSIRRGGRHLFKGQQHSHPQLGFLHIGAGFRPILPPSMSSSSFYPSCKGIFSFSSSGSSPPHKRSRTVQLSATTTPSEHLPSLLEASNYRRALTYQVRDSLREAFGPDADGADPMVTPATRPEFGDYQCNAALALAKRLKAKPRDVAEKLKDALESRTQKWCEPLEIAGPGFINVRMTPAFVESRLNAMLSDQTGRLGVPRPARAQRVVVDFSSPNIAKEMHVGHLRSTVIGDTLARVLEFLGHGVLRLNHVGDWGTQFGMLITHLKDRHPDVLAEGEAAAQTDLGDLVEFYKTAKQRFDVEETFKARSRQEVVNLQRGEPATLQAWRTLCQLSRVEFQKIYDALGVRLEERGESFYNPLLAQVLSDLDASGLLKESEGARVVYLEGYQTREGEAQPFIVQKSDGGFLYATTDLAAARHRALEEKAERILYVTDAGQASHFDQVFQVARQASLVPPEVQLKHVPFGLVQGEDGKKFKTRAGETVRLKDLLDEAVRIARDDLLKRAEEGTQPLPEDLERSARIIGLGAVKYADLSLNRESDYKFSYKKMLSLSGNTAPYMLYAYARIQSILRKGNNGENEDRLSQGSTPPVVLAEPAEMNLARQLIKLTELLQRVEAELYPHILCEYMYDLCQKFNQFYEACQVNNAPTPDLVRSRRALCVLTAQVLRLCLDLLGIEVLERM</sequence>
<dbReference type="PROSITE" id="PS00178">
    <property type="entry name" value="AA_TRNA_LIGASE_I"/>
    <property type="match status" value="1"/>
</dbReference>
<organism evidence="17 18">
    <name type="scientific">Nannochloropsis gaditana</name>
    <dbReference type="NCBI Taxonomy" id="72520"/>
    <lineage>
        <taxon>Eukaryota</taxon>
        <taxon>Sar</taxon>
        <taxon>Stramenopiles</taxon>
        <taxon>Ochrophyta</taxon>
        <taxon>Eustigmatophyceae</taxon>
        <taxon>Eustigmatales</taxon>
        <taxon>Monodopsidaceae</taxon>
        <taxon>Nannochloropsis</taxon>
    </lineage>
</organism>
<comment type="subunit">
    <text evidence="3">Monomer.</text>
</comment>
<dbReference type="SMART" id="SM00836">
    <property type="entry name" value="DALR_1"/>
    <property type="match status" value="1"/>
</dbReference>
<keyword evidence="5" id="KW-0963">Cytoplasm</keyword>
<dbReference type="InterPro" id="IPR005148">
    <property type="entry name" value="Arg-tRNA-synth_N"/>
</dbReference>
<dbReference type="AlphaFoldDB" id="W7TNC1"/>
<dbReference type="NCBIfam" id="TIGR00456">
    <property type="entry name" value="argS"/>
    <property type="match status" value="1"/>
</dbReference>
<accession>W7TNC1</accession>
<dbReference type="SMART" id="SM01016">
    <property type="entry name" value="Arg_tRNA_synt_N"/>
    <property type="match status" value="1"/>
</dbReference>
<dbReference type="GO" id="GO:0006420">
    <property type="term" value="P:arginyl-tRNA aminoacylation"/>
    <property type="evidence" value="ECO:0007669"/>
    <property type="project" value="InterPro"/>
</dbReference>
<comment type="similarity">
    <text evidence="2 13">Belongs to the class-I aminoacyl-tRNA synthetase family.</text>
</comment>
<keyword evidence="18" id="KW-1185">Reference proteome</keyword>
<proteinExistence type="inferred from homology"/>
<dbReference type="InterPro" id="IPR035684">
    <property type="entry name" value="ArgRS_core"/>
</dbReference>
<keyword evidence="6 13" id="KW-0436">Ligase</keyword>